<organism evidence="1 2">
    <name type="scientific">Bowdeniella nasicola</name>
    <dbReference type="NCBI Taxonomy" id="208480"/>
    <lineage>
        <taxon>Bacteria</taxon>
        <taxon>Bacillati</taxon>
        <taxon>Actinomycetota</taxon>
        <taxon>Actinomycetes</taxon>
        <taxon>Actinomycetales</taxon>
        <taxon>Actinomycetaceae</taxon>
        <taxon>Bowdeniella</taxon>
    </lineage>
</organism>
<protein>
    <submittedName>
        <fullName evidence="1">Uncharacterized protein</fullName>
    </submittedName>
</protein>
<reference evidence="2" key="1">
    <citation type="submission" date="2016-10" db="EMBL/GenBank/DDBJ databases">
        <authorList>
            <person name="Varghese N."/>
            <person name="Submissions S."/>
        </authorList>
    </citation>
    <scope>NUCLEOTIDE SEQUENCE [LARGE SCALE GENOMIC DNA]</scope>
    <source>
        <strain evidence="2">KPR-1</strain>
    </source>
</reference>
<dbReference type="EMBL" id="FNQV01000015">
    <property type="protein sequence ID" value="SEA69096.1"/>
    <property type="molecule type" value="Genomic_DNA"/>
</dbReference>
<accession>A0A1H4D9A9</accession>
<evidence type="ECO:0000313" key="2">
    <source>
        <dbReference type="Proteomes" id="UP000199288"/>
    </source>
</evidence>
<keyword evidence="2" id="KW-1185">Reference proteome</keyword>
<dbReference type="Proteomes" id="UP000199288">
    <property type="component" value="Unassembled WGS sequence"/>
</dbReference>
<evidence type="ECO:0000313" key="1">
    <source>
        <dbReference type="EMBL" id="SEA69096.1"/>
    </source>
</evidence>
<name>A0A1H4D9A9_9ACTO</name>
<dbReference type="RefSeq" id="WP_143027420.1">
    <property type="nucleotide sequence ID" value="NZ_FNQV01000015.1"/>
</dbReference>
<gene>
    <name evidence="1" type="ORF">SAMN02910418_02186</name>
</gene>
<dbReference type="AlphaFoldDB" id="A0A1H4D9A9"/>
<proteinExistence type="predicted"/>
<sequence length="155" mass="16387">MGLGSTAHATSNNDSVYNLSSSLTPINEVAPDTYDVATPEGLWTATVLDGGRSISVTSPSGITQNFDTTTQQFREAAEALEEYARDQIQDSSGIAPLKKNTPVCNAVFYFIELVNQFGWGLAVAVAISNPVTATLIGAVVGLGQGAFWSWARSHC</sequence>